<evidence type="ECO:0000313" key="13">
    <source>
        <dbReference type="Proteomes" id="UP000016649"/>
    </source>
</evidence>
<name>A0ABN0NZ25_TRELE</name>
<protein>
    <recommendedName>
        <fullName evidence="3 11">DNA-directed RNA polymerase subunit omega</fullName>
        <shortName evidence="11">RNAP omega subunit</shortName>
        <ecNumber evidence="2 11">2.7.7.6</ecNumber>
    </recommendedName>
    <alternativeName>
        <fullName evidence="9 11">RNA polymerase omega subunit</fullName>
    </alternativeName>
    <alternativeName>
        <fullName evidence="8 11">Transcriptase subunit omega</fullName>
    </alternativeName>
</protein>
<evidence type="ECO:0000256" key="6">
    <source>
        <dbReference type="ARBA" id="ARBA00022695"/>
    </source>
</evidence>
<sequence length="79" mass="9070">MCSAKLCRILYNGVLFMIFPLEELVQFTDNIYEITCAASRRAYQLSMVKDAIIEENDGKVVSLAARQLFSKQVEYRIEA</sequence>
<dbReference type="HAMAP" id="MF_00366">
    <property type="entry name" value="RNApol_bact_RpoZ"/>
    <property type="match status" value="1"/>
</dbReference>
<comment type="similarity">
    <text evidence="1 11">Belongs to the RNA polymerase subunit omega family.</text>
</comment>
<reference evidence="12 13" key="1">
    <citation type="submission" date="2013-08" db="EMBL/GenBank/DDBJ databases">
        <authorList>
            <person name="Weinstock G."/>
            <person name="Sodergren E."/>
            <person name="Wylie T."/>
            <person name="Fulton L."/>
            <person name="Fulton R."/>
            <person name="Fronick C."/>
            <person name="O'Laughlin M."/>
            <person name="Godfrey J."/>
            <person name="Miner T."/>
            <person name="Herter B."/>
            <person name="Appelbaum E."/>
            <person name="Cordes M."/>
            <person name="Lek S."/>
            <person name="Wollam A."/>
            <person name="Pepin K.H."/>
            <person name="Palsikar V.B."/>
            <person name="Mitreva M."/>
            <person name="Wilson R.K."/>
        </authorList>
    </citation>
    <scope>NUCLEOTIDE SEQUENCE [LARGE SCALE GENOMIC DNA]</scope>
    <source>
        <strain evidence="12 13">ATCC 700332</strain>
    </source>
</reference>
<evidence type="ECO:0000256" key="9">
    <source>
        <dbReference type="ARBA" id="ARBA00030998"/>
    </source>
</evidence>
<evidence type="ECO:0000256" key="4">
    <source>
        <dbReference type="ARBA" id="ARBA00022478"/>
    </source>
</evidence>
<evidence type="ECO:0000256" key="3">
    <source>
        <dbReference type="ARBA" id="ARBA00013725"/>
    </source>
</evidence>
<proteinExistence type="inferred from homology"/>
<evidence type="ECO:0000256" key="11">
    <source>
        <dbReference type="HAMAP-Rule" id="MF_00366"/>
    </source>
</evidence>
<organism evidence="12 13">
    <name type="scientific">Treponema lecithinolyticum ATCC 700332</name>
    <dbReference type="NCBI Taxonomy" id="1321815"/>
    <lineage>
        <taxon>Bacteria</taxon>
        <taxon>Pseudomonadati</taxon>
        <taxon>Spirochaetota</taxon>
        <taxon>Spirochaetia</taxon>
        <taxon>Spirochaetales</taxon>
        <taxon>Treponemataceae</taxon>
        <taxon>Treponema</taxon>
    </lineage>
</organism>
<keyword evidence="6 11" id="KW-0548">Nucleotidyltransferase</keyword>
<evidence type="ECO:0000256" key="10">
    <source>
        <dbReference type="ARBA" id="ARBA00048552"/>
    </source>
</evidence>
<keyword evidence="7 11" id="KW-0804">Transcription</keyword>
<keyword evidence="13" id="KW-1185">Reference proteome</keyword>
<dbReference type="Pfam" id="PF01192">
    <property type="entry name" value="RNA_pol_Rpb6"/>
    <property type="match status" value="1"/>
</dbReference>
<dbReference type="Proteomes" id="UP000016649">
    <property type="component" value="Unassembled WGS sequence"/>
</dbReference>
<gene>
    <name evidence="11" type="primary">rpoZ</name>
    <name evidence="12" type="ORF">HMPREF9193_01039</name>
</gene>
<comment type="function">
    <text evidence="11">Promotes RNA polymerase assembly. Latches the N- and C-terminal regions of the beta' subunit thereby facilitating its interaction with the beta and alpha subunits.</text>
</comment>
<keyword evidence="4 11" id="KW-0240">DNA-directed RNA polymerase</keyword>
<accession>A0ABN0NZ25</accession>
<evidence type="ECO:0000256" key="2">
    <source>
        <dbReference type="ARBA" id="ARBA00012418"/>
    </source>
</evidence>
<keyword evidence="5 11" id="KW-0808">Transferase</keyword>
<dbReference type="InterPro" id="IPR003716">
    <property type="entry name" value="DNA-dir_RNA_pol_omega"/>
</dbReference>
<dbReference type="EC" id="2.7.7.6" evidence="2 11"/>
<dbReference type="InterPro" id="IPR006110">
    <property type="entry name" value="Pol_omega/Rpo6/RPB6"/>
</dbReference>
<evidence type="ECO:0000256" key="1">
    <source>
        <dbReference type="ARBA" id="ARBA00006711"/>
    </source>
</evidence>
<dbReference type="GO" id="GO:0000428">
    <property type="term" value="C:DNA-directed RNA polymerase complex"/>
    <property type="evidence" value="ECO:0007669"/>
    <property type="project" value="UniProtKB-KW"/>
</dbReference>
<evidence type="ECO:0000256" key="7">
    <source>
        <dbReference type="ARBA" id="ARBA00023163"/>
    </source>
</evidence>
<dbReference type="NCBIfam" id="NF001588">
    <property type="entry name" value="PRK00392.8-5"/>
    <property type="match status" value="1"/>
</dbReference>
<dbReference type="InterPro" id="IPR036161">
    <property type="entry name" value="RPB6/omega-like_sf"/>
</dbReference>
<comment type="catalytic activity">
    <reaction evidence="10 11">
        <text>RNA(n) + a ribonucleoside 5'-triphosphate = RNA(n+1) + diphosphate</text>
        <dbReference type="Rhea" id="RHEA:21248"/>
        <dbReference type="Rhea" id="RHEA-COMP:14527"/>
        <dbReference type="Rhea" id="RHEA-COMP:17342"/>
        <dbReference type="ChEBI" id="CHEBI:33019"/>
        <dbReference type="ChEBI" id="CHEBI:61557"/>
        <dbReference type="ChEBI" id="CHEBI:140395"/>
        <dbReference type="EC" id="2.7.7.6"/>
    </reaction>
</comment>
<comment type="subunit">
    <text evidence="11">The RNAP catalytic core consists of 2 alpha, 1 beta, 1 beta' and 1 omega subunit. When a sigma factor is associated with the core the holoenzyme is formed, which can initiate transcription.</text>
</comment>
<comment type="caution">
    <text evidence="12">The sequence shown here is derived from an EMBL/GenBank/DDBJ whole genome shotgun (WGS) entry which is preliminary data.</text>
</comment>
<dbReference type="Gene3D" id="3.90.940.10">
    <property type="match status" value="1"/>
</dbReference>
<dbReference type="EMBL" id="AWVH01000026">
    <property type="protein sequence ID" value="ERJ93364.1"/>
    <property type="molecule type" value="Genomic_DNA"/>
</dbReference>
<evidence type="ECO:0000256" key="8">
    <source>
        <dbReference type="ARBA" id="ARBA00029924"/>
    </source>
</evidence>
<dbReference type="SUPFAM" id="SSF63562">
    <property type="entry name" value="RPB6/omega subunit-like"/>
    <property type="match status" value="1"/>
</dbReference>
<evidence type="ECO:0000256" key="5">
    <source>
        <dbReference type="ARBA" id="ARBA00022679"/>
    </source>
</evidence>
<evidence type="ECO:0000313" key="12">
    <source>
        <dbReference type="EMBL" id="ERJ93364.1"/>
    </source>
</evidence>
<dbReference type="SMART" id="SM01409">
    <property type="entry name" value="RNA_pol_Rpb6"/>
    <property type="match status" value="1"/>
</dbReference>